<dbReference type="CDD" id="cd02440">
    <property type="entry name" value="AdoMet_MTases"/>
    <property type="match status" value="1"/>
</dbReference>
<sequence length="199" mass="22565">MKESKDVYKIYDKIAGWFHQNRGQDLMEKAYLDFVLEKIPQDGKILDLGCGTGKPILAYLLSLGRSVVAVDASREILKIAAQNFPEQAFILQDMRNLDLPEKFDAIIAWHSFFHLPAADQQSMFPIFKQYLNPGGMLVFTSGPDEGEAWSRLNQEDVYHASLSPTDYEHLLKANEFIVLKKALEDPTVGNASVWVCQRI</sequence>
<reference evidence="3 4" key="1">
    <citation type="submission" date="2024-01" db="EMBL/GenBank/DDBJ databases">
        <title>Sphingobacterium tenebrionis sp. nov., a novel endophyte isolated from tenebrio molitor intestines.</title>
        <authorList>
            <person name="Zhang C."/>
        </authorList>
    </citation>
    <scope>NUCLEOTIDE SEQUENCE [LARGE SCALE GENOMIC DNA]</scope>
    <source>
        <strain evidence="3 4">PU5-4</strain>
    </source>
</reference>
<dbReference type="InterPro" id="IPR029063">
    <property type="entry name" value="SAM-dependent_MTases_sf"/>
</dbReference>
<dbReference type="EC" id="2.1.1.-" evidence="3"/>
<evidence type="ECO:0000313" key="3">
    <source>
        <dbReference type="EMBL" id="MEI5984674.1"/>
    </source>
</evidence>
<dbReference type="SUPFAM" id="SSF53335">
    <property type="entry name" value="S-adenosyl-L-methionine-dependent methyltransferases"/>
    <property type="match status" value="1"/>
</dbReference>
<dbReference type="PANTHER" id="PTHR43861">
    <property type="entry name" value="TRANS-ACONITATE 2-METHYLTRANSFERASE-RELATED"/>
    <property type="match status" value="1"/>
</dbReference>
<dbReference type="InterPro" id="IPR041698">
    <property type="entry name" value="Methyltransf_25"/>
</dbReference>
<protein>
    <submittedName>
        <fullName evidence="3">Class I SAM-dependent methyltransferase</fullName>
        <ecNumber evidence="3">2.1.1.-</ecNumber>
    </submittedName>
</protein>
<dbReference type="RefSeq" id="WP_134776467.1">
    <property type="nucleotide sequence ID" value="NZ_JAYLLN010000013.1"/>
</dbReference>
<dbReference type="GO" id="GO:0032259">
    <property type="term" value="P:methylation"/>
    <property type="evidence" value="ECO:0007669"/>
    <property type="project" value="UniProtKB-KW"/>
</dbReference>
<dbReference type="GO" id="GO:0008168">
    <property type="term" value="F:methyltransferase activity"/>
    <property type="evidence" value="ECO:0007669"/>
    <property type="project" value="UniProtKB-KW"/>
</dbReference>
<keyword evidence="4" id="KW-1185">Reference proteome</keyword>
<comment type="caution">
    <text evidence="3">The sequence shown here is derived from an EMBL/GenBank/DDBJ whole genome shotgun (WGS) entry which is preliminary data.</text>
</comment>
<gene>
    <name evidence="3" type="ORF">VJ786_07155</name>
</gene>
<evidence type="ECO:0000259" key="2">
    <source>
        <dbReference type="Pfam" id="PF13649"/>
    </source>
</evidence>
<accession>A0ABU8I4L7</accession>
<name>A0ABU8I4L7_9SPHI</name>
<keyword evidence="3" id="KW-0489">Methyltransferase</keyword>
<evidence type="ECO:0000256" key="1">
    <source>
        <dbReference type="ARBA" id="ARBA00022679"/>
    </source>
</evidence>
<dbReference type="Gene3D" id="3.40.50.150">
    <property type="entry name" value="Vaccinia Virus protein VP39"/>
    <property type="match status" value="1"/>
</dbReference>
<feature type="domain" description="Methyltransferase" evidence="2">
    <location>
        <begin position="45"/>
        <end position="135"/>
    </location>
</feature>
<evidence type="ECO:0000313" key="4">
    <source>
        <dbReference type="Proteomes" id="UP001363035"/>
    </source>
</evidence>
<organism evidence="3 4">
    <name type="scientific">Sphingobacterium tenebrionis</name>
    <dbReference type="NCBI Taxonomy" id="3111775"/>
    <lineage>
        <taxon>Bacteria</taxon>
        <taxon>Pseudomonadati</taxon>
        <taxon>Bacteroidota</taxon>
        <taxon>Sphingobacteriia</taxon>
        <taxon>Sphingobacteriales</taxon>
        <taxon>Sphingobacteriaceae</taxon>
        <taxon>Sphingobacterium</taxon>
    </lineage>
</organism>
<dbReference type="Proteomes" id="UP001363035">
    <property type="component" value="Unassembled WGS sequence"/>
</dbReference>
<dbReference type="EMBL" id="JAYLLN010000013">
    <property type="protein sequence ID" value="MEI5984674.1"/>
    <property type="molecule type" value="Genomic_DNA"/>
</dbReference>
<dbReference type="Pfam" id="PF13649">
    <property type="entry name" value="Methyltransf_25"/>
    <property type="match status" value="1"/>
</dbReference>
<proteinExistence type="predicted"/>
<keyword evidence="1 3" id="KW-0808">Transferase</keyword>